<reference evidence="1" key="1">
    <citation type="submission" date="2018-11" db="EMBL/GenBank/DDBJ databases">
        <authorList>
            <consortium name="Genoscope - CEA"/>
            <person name="William W."/>
        </authorList>
    </citation>
    <scope>NUCLEOTIDE SEQUENCE</scope>
</reference>
<organism evidence="1">
    <name type="scientific">Brassica campestris</name>
    <name type="common">Field mustard</name>
    <dbReference type="NCBI Taxonomy" id="3711"/>
    <lineage>
        <taxon>Eukaryota</taxon>
        <taxon>Viridiplantae</taxon>
        <taxon>Streptophyta</taxon>
        <taxon>Embryophyta</taxon>
        <taxon>Tracheophyta</taxon>
        <taxon>Spermatophyta</taxon>
        <taxon>Magnoliopsida</taxon>
        <taxon>eudicotyledons</taxon>
        <taxon>Gunneridae</taxon>
        <taxon>Pentapetalae</taxon>
        <taxon>rosids</taxon>
        <taxon>malvids</taxon>
        <taxon>Brassicales</taxon>
        <taxon>Brassicaceae</taxon>
        <taxon>Brassiceae</taxon>
        <taxon>Brassica</taxon>
    </lineage>
</organism>
<proteinExistence type="predicted"/>
<dbReference type="EMBL" id="LR031575">
    <property type="protein sequence ID" value="VDD02708.1"/>
    <property type="molecule type" value="Genomic_DNA"/>
</dbReference>
<dbReference type="AlphaFoldDB" id="A0A3P6BIM2"/>
<name>A0A3P6BIM2_BRACM</name>
<gene>
    <name evidence="1" type="ORF">BRAA08T32185Z</name>
</gene>
<evidence type="ECO:0000313" key="1">
    <source>
        <dbReference type="EMBL" id="VDD02708.1"/>
    </source>
</evidence>
<accession>A0A3P6BIM2</accession>
<protein>
    <submittedName>
        <fullName evidence="1">Uncharacterized protein</fullName>
    </submittedName>
</protein>
<sequence>MLYGGYNMNFPDSDMPFTTITLLCWKESTILLNTGLRKVRWDVVEVDH</sequence>